<evidence type="ECO:0000256" key="1">
    <source>
        <dbReference type="SAM" id="MobiDB-lite"/>
    </source>
</evidence>
<dbReference type="Proteomes" id="UP000606786">
    <property type="component" value="Unassembled WGS sequence"/>
</dbReference>
<proteinExistence type="predicted"/>
<dbReference type="AlphaFoldDB" id="A0A811V7Y5"/>
<gene>
    <name evidence="2" type="ORF">CCAP1982_LOCUS14961</name>
</gene>
<protein>
    <submittedName>
        <fullName evidence="2">(Mediterranean fruit fly) hypothetical protein</fullName>
    </submittedName>
</protein>
<evidence type="ECO:0000313" key="2">
    <source>
        <dbReference type="EMBL" id="CAD7006658.1"/>
    </source>
</evidence>
<sequence>MNMQSRSSQISKDSYSDYFSDYDCNQPLMEHAVLTATSSLNDRGPEKARLNGKCSADL</sequence>
<organism evidence="2 3">
    <name type="scientific">Ceratitis capitata</name>
    <name type="common">Mediterranean fruit fly</name>
    <name type="synonym">Tephritis capitata</name>
    <dbReference type="NCBI Taxonomy" id="7213"/>
    <lineage>
        <taxon>Eukaryota</taxon>
        <taxon>Metazoa</taxon>
        <taxon>Ecdysozoa</taxon>
        <taxon>Arthropoda</taxon>
        <taxon>Hexapoda</taxon>
        <taxon>Insecta</taxon>
        <taxon>Pterygota</taxon>
        <taxon>Neoptera</taxon>
        <taxon>Endopterygota</taxon>
        <taxon>Diptera</taxon>
        <taxon>Brachycera</taxon>
        <taxon>Muscomorpha</taxon>
        <taxon>Tephritoidea</taxon>
        <taxon>Tephritidae</taxon>
        <taxon>Ceratitis</taxon>
        <taxon>Ceratitis</taxon>
    </lineage>
</organism>
<evidence type="ECO:0000313" key="3">
    <source>
        <dbReference type="Proteomes" id="UP000606786"/>
    </source>
</evidence>
<comment type="caution">
    <text evidence="2">The sequence shown here is derived from an EMBL/GenBank/DDBJ whole genome shotgun (WGS) entry which is preliminary data.</text>
</comment>
<accession>A0A811V7Y5</accession>
<dbReference type="EMBL" id="CAJHJT010000034">
    <property type="protein sequence ID" value="CAD7006658.1"/>
    <property type="molecule type" value="Genomic_DNA"/>
</dbReference>
<reference evidence="2" key="1">
    <citation type="submission" date="2020-11" db="EMBL/GenBank/DDBJ databases">
        <authorList>
            <person name="Whitehead M."/>
        </authorList>
    </citation>
    <scope>NUCLEOTIDE SEQUENCE</scope>
    <source>
        <strain evidence="2">EGII</strain>
    </source>
</reference>
<keyword evidence="3" id="KW-1185">Reference proteome</keyword>
<feature type="region of interest" description="Disordered" evidence="1">
    <location>
        <begin position="38"/>
        <end position="58"/>
    </location>
</feature>
<name>A0A811V7Y5_CERCA</name>